<accession>A0A4Z0M9H6</accession>
<dbReference type="AlphaFoldDB" id="A0A4Z0M9H6"/>
<name>A0A4Z0M9H6_9GAMM</name>
<evidence type="ECO:0000313" key="3">
    <source>
        <dbReference type="Proteomes" id="UP000298050"/>
    </source>
</evidence>
<feature type="region of interest" description="Disordered" evidence="1">
    <location>
        <begin position="40"/>
        <end position="65"/>
    </location>
</feature>
<sequence>MQVVIEEVVSRIRAVEGGSGLSAQTLQSIVSAVLSAVDDKQRARENQDEEHSLRNYQQRNQPWNR</sequence>
<feature type="compositionally biased region" description="Polar residues" evidence="1">
    <location>
        <begin position="54"/>
        <end position="65"/>
    </location>
</feature>
<feature type="compositionally biased region" description="Basic and acidic residues" evidence="1">
    <location>
        <begin position="40"/>
        <end position="53"/>
    </location>
</feature>
<organism evidence="2 3">
    <name type="scientific">Mangrovimicrobium sediminis</name>
    <dbReference type="NCBI Taxonomy" id="2562682"/>
    <lineage>
        <taxon>Bacteria</taxon>
        <taxon>Pseudomonadati</taxon>
        <taxon>Pseudomonadota</taxon>
        <taxon>Gammaproteobacteria</taxon>
        <taxon>Cellvibrionales</taxon>
        <taxon>Halieaceae</taxon>
        <taxon>Mangrovimicrobium</taxon>
    </lineage>
</organism>
<keyword evidence="3" id="KW-1185">Reference proteome</keyword>
<evidence type="ECO:0000256" key="1">
    <source>
        <dbReference type="SAM" id="MobiDB-lite"/>
    </source>
</evidence>
<dbReference type="EMBL" id="SRLE01000001">
    <property type="protein sequence ID" value="TGD76181.1"/>
    <property type="molecule type" value="Genomic_DNA"/>
</dbReference>
<dbReference type="Proteomes" id="UP000298050">
    <property type="component" value="Unassembled WGS sequence"/>
</dbReference>
<dbReference type="RefSeq" id="WP_135440758.1">
    <property type="nucleotide sequence ID" value="NZ_SRLE01000001.1"/>
</dbReference>
<evidence type="ECO:0000313" key="2">
    <source>
        <dbReference type="EMBL" id="TGD76181.1"/>
    </source>
</evidence>
<gene>
    <name evidence="2" type="ORF">E4634_01130</name>
</gene>
<reference evidence="2 3" key="1">
    <citation type="submission" date="2019-04" db="EMBL/GenBank/DDBJ databases">
        <title>Taxonomy of novel Haliea sp. from mangrove soil of West Coast of India.</title>
        <authorList>
            <person name="Verma A."/>
            <person name="Kumar P."/>
            <person name="Krishnamurthi S."/>
        </authorList>
    </citation>
    <scope>NUCLEOTIDE SEQUENCE [LARGE SCALE GENOMIC DNA]</scope>
    <source>
        <strain evidence="2 3">SAOS-164</strain>
    </source>
</reference>
<proteinExistence type="predicted"/>
<protein>
    <submittedName>
        <fullName evidence="2">Uncharacterized protein</fullName>
    </submittedName>
</protein>
<comment type="caution">
    <text evidence="2">The sequence shown here is derived from an EMBL/GenBank/DDBJ whole genome shotgun (WGS) entry which is preliminary data.</text>
</comment>